<feature type="compositionally biased region" description="Low complexity" evidence="1">
    <location>
        <begin position="14"/>
        <end position="32"/>
    </location>
</feature>
<dbReference type="InterPro" id="IPR009349">
    <property type="entry name" value="TRIP4/RQT4_C2HC5_Znf"/>
</dbReference>
<feature type="region of interest" description="Disordered" evidence="1">
    <location>
        <begin position="192"/>
        <end position="285"/>
    </location>
</feature>
<feature type="compositionally biased region" description="Low complexity" evidence="1">
    <location>
        <begin position="53"/>
        <end position="63"/>
    </location>
</feature>
<feature type="compositionally biased region" description="Polar residues" evidence="1">
    <location>
        <begin position="1"/>
        <end position="13"/>
    </location>
</feature>
<reference evidence="3" key="1">
    <citation type="submission" date="2022-08" db="EMBL/GenBank/DDBJ databases">
        <title>A Global Phylogenomic Analysis of the Shiitake Genus Lentinula.</title>
        <authorList>
            <consortium name="DOE Joint Genome Institute"/>
            <person name="Sierra-Patev S."/>
            <person name="Min B."/>
            <person name="Naranjo-Ortiz M."/>
            <person name="Looney B."/>
            <person name="Konkel Z."/>
            <person name="Slot J.C."/>
            <person name="Sakamoto Y."/>
            <person name="Steenwyk J.L."/>
            <person name="Rokas A."/>
            <person name="Carro J."/>
            <person name="Camarero S."/>
            <person name="Ferreira P."/>
            <person name="Molpeceres G."/>
            <person name="Ruiz-Duenas F.J."/>
            <person name="Serrano A."/>
            <person name="Henrissat B."/>
            <person name="Drula E."/>
            <person name="Hughes K.W."/>
            <person name="Mata J.L."/>
            <person name="Ishikawa N.K."/>
            <person name="Vargas-Isla R."/>
            <person name="Ushijima S."/>
            <person name="Smith C.A."/>
            <person name="Ahrendt S."/>
            <person name="Andreopoulos W."/>
            <person name="He G."/>
            <person name="Labutti K."/>
            <person name="Lipzen A."/>
            <person name="Ng V."/>
            <person name="Riley R."/>
            <person name="Sandor L."/>
            <person name="Barry K."/>
            <person name="Martinez A.T."/>
            <person name="Xiao Y."/>
            <person name="Gibbons J.G."/>
            <person name="Terashima K."/>
            <person name="Grigoriev I.V."/>
            <person name="Hibbett D.S."/>
        </authorList>
    </citation>
    <scope>NUCLEOTIDE SEQUENCE</scope>
    <source>
        <strain evidence="3">RHP3577 ss4</strain>
    </source>
</reference>
<proteinExistence type="predicted"/>
<keyword evidence="4" id="KW-1185">Reference proteome</keyword>
<feature type="compositionally biased region" description="Basic and acidic residues" evidence="1">
    <location>
        <begin position="267"/>
        <end position="277"/>
    </location>
</feature>
<feature type="region of interest" description="Disordered" evidence="1">
    <location>
        <begin position="1"/>
        <end position="73"/>
    </location>
</feature>
<name>A0ABQ8VDX3_9AGAR</name>
<dbReference type="Pfam" id="PF06221">
    <property type="entry name" value="zf-C2HC5"/>
    <property type="match status" value="1"/>
</dbReference>
<dbReference type="Proteomes" id="UP001150217">
    <property type="component" value="Unassembled WGS sequence"/>
</dbReference>
<accession>A0ABQ8VDX3</accession>
<protein>
    <recommendedName>
        <fullName evidence="2">TRIP4/RQT4 C2HC5-type zinc finger domain-containing protein</fullName>
    </recommendedName>
</protein>
<sequence>MYHTAWTQKHSSLPSDRIAPPSRPSSSQSNSKSKGKNVKSDQGPPKSKEVQRLESLLSSLKGSESPKKDPKGGCFCQARNHPLSSYTPICRTCGLILCNINHPYFACPHCLASLISGNIRDSLISRIQAQLDQTIAREVAARERAIEEAKQQAGAFPTLYGATSTAKPIASQPQTHKVLSLNSKSKKVLLSSYTSTPASSRPASRSETEDEEAAITRIPPPSMEMNFARGSIDPARPWANLVNENPEYVSPPTQGEPASRRRRRKGKDRDNVSRAQDDNVTALRP</sequence>
<gene>
    <name evidence="3" type="ORF">C8R41DRAFT_383807</name>
</gene>
<evidence type="ECO:0000313" key="4">
    <source>
        <dbReference type="Proteomes" id="UP001150217"/>
    </source>
</evidence>
<dbReference type="EMBL" id="JANVFT010000043">
    <property type="protein sequence ID" value="KAJ4489816.1"/>
    <property type="molecule type" value="Genomic_DNA"/>
</dbReference>
<evidence type="ECO:0000259" key="2">
    <source>
        <dbReference type="Pfam" id="PF06221"/>
    </source>
</evidence>
<evidence type="ECO:0000256" key="1">
    <source>
        <dbReference type="SAM" id="MobiDB-lite"/>
    </source>
</evidence>
<feature type="domain" description="TRIP4/RQT4 C2HC5-type zinc finger" evidence="2">
    <location>
        <begin position="73"/>
        <end position="124"/>
    </location>
</feature>
<organism evidence="3 4">
    <name type="scientific">Lentinula lateritia</name>
    <dbReference type="NCBI Taxonomy" id="40482"/>
    <lineage>
        <taxon>Eukaryota</taxon>
        <taxon>Fungi</taxon>
        <taxon>Dikarya</taxon>
        <taxon>Basidiomycota</taxon>
        <taxon>Agaricomycotina</taxon>
        <taxon>Agaricomycetes</taxon>
        <taxon>Agaricomycetidae</taxon>
        <taxon>Agaricales</taxon>
        <taxon>Marasmiineae</taxon>
        <taxon>Omphalotaceae</taxon>
        <taxon>Lentinula</taxon>
    </lineage>
</organism>
<feature type="compositionally biased region" description="Low complexity" evidence="1">
    <location>
        <begin position="192"/>
        <end position="205"/>
    </location>
</feature>
<evidence type="ECO:0000313" key="3">
    <source>
        <dbReference type="EMBL" id="KAJ4489816.1"/>
    </source>
</evidence>
<comment type="caution">
    <text evidence="3">The sequence shown here is derived from an EMBL/GenBank/DDBJ whole genome shotgun (WGS) entry which is preliminary data.</text>
</comment>